<evidence type="ECO:0000313" key="2">
    <source>
        <dbReference type="EMBL" id="MED6158970.1"/>
    </source>
</evidence>
<evidence type="ECO:0000313" key="3">
    <source>
        <dbReference type="Proteomes" id="UP001341840"/>
    </source>
</evidence>
<feature type="non-terminal residue" evidence="2">
    <location>
        <position position="93"/>
    </location>
</feature>
<dbReference type="Proteomes" id="UP001341840">
    <property type="component" value="Unassembled WGS sequence"/>
</dbReference>
<proteinExistence type="predicted"/>
<feature type="non-terminal residue" evidence="2">
    <location>
        <position position="1"/>
    </location>
</feature>
<feature type="region of interest" description="Disordered" evidence="1">
    <location>
        <begin position="28"/>
        <end position="60"/>
    </location>
</feature>
<gene>
    <name evidence="2" type="ORF">PIB30_037941</name>
</gene>
<accession>A0ABU6UCL0</accession>
<organism evidence="2 3">
    <name type="scientific">Stylosanthes scabra</name>
    <dbReference type="NCBI Taxonomy" id="79078"/>
    <lineage>
        <taxon>Eukaryota</taxon>
        <taxon>Viridiplantae</taxon>
        <taxon>Streptophyta</taxon>
        <taxon>Embryophyta</taxon>
        <taxon>Tracheophyta</taxon>
        <taxon>Spermatophyta</taxon>
        <taxon>Magnoliopsida</taxon>
        <taxon>eudicotyledons</taxon>
        <taxon>Gunneridae</taxon>
        <taxon>Pentapetalae</taxon>
        <taxon>rosids</taxon>
        <taxon>fabids</taxon>
        <taxon>Fabales</taxon>
        <taxon>Fabaceae</taxon>
        <taxon>Papilionoideae</taxon>
        <taxon>50 kb inversion clade</taxon>
        <taxon>dalbergioids sensu lato</taxon>
        <taxon>Dalbergieae</taxon>
        <taxon>Pterocarpus clade</taxon>
        <taxon>Stylosanthes</taxon>
    </lineage>
</organism>
<reference evidence="2 3" key="1">
    <citation type="journal article" date="2023" name="Plants (Basel)">
        <title>Bridging the Gap: Combining Genomics and Transcriptomics Approaches to Understand Stylosanthes scabra, an Orphan Legume from the Brazilian Caatinga.</title>
        <authorList>
            <person name="Ferreira-Neto J.R.C."/>
            <person name="da Silva M.D."/>
            <person name="Binneck E."/>
            <person name="de Melo N.F."/>
            <person name="da Silva R.H."/>
            <person name="de Melo A.L.T.M."/>
            <person name="Pandolfi V."/>
            <person name="Bustamante F.O."/>
            <person name="Brasileiro-Vidal A.C."/>
            <person name="Benko-Iseppon A.M."/>
        </authorList>
    </citation>
    <scope>NUCLEOTIDE SEQUENCE [LARGE SCALE GENOMIC DNA]</scope>
    <source>
        <tissue evidence="2">Leaves</tissue>
    </source>
</reference>
<comment type="caution">
    <text evidence="2">The sequence shown here is derived from an EMBL/GenBank/DDBJ whole genome shotgun (WGS) entry which is preliminary data.</text>
</comment>
<keyword evidence="3" id="KW-1185">Reference proteome</keyword>
<name>A0ABU6UCL0_9FABA</name>
<dbReference type="EMBL" id="JASCZI010121022">
    <property type="protein sequence ID" value="MED6158970.1"/>
    <property type="molecule type" value="Genomic_DNA"/>
</dbReference>
<evidence type="ECO:0000256" key="1">
    <source>
        <dbReference type="SAM" id="MobiDB-lite"/>
    </source>
</evidence>
<sequence length="93" mass="10339">THITLHHSVFHHSSSLPVRLPPLRLATTHNRHPLASSTRDRSLRDLPPPLGPPPLRRDTTLLPSFVTATDAANLYDSQQSDKCIGSSNTTKEW</sequence>
<protein>
    <submittedName>
        <fullName evidence="2">Uncharacterized protein</fullName>
    </submittedName>
</protein>